<keyword evidence="2" id="KW-1185">Reference proteome</keyword>
<evidence type="ECO:0000313" key="2">
    <source>
        <dbReference type="Proteomes" id="UP001054945"/>
    </source>
</evidence>
<organism evidence="1 2">
    <name type="scientific">Caerostris extrusa</name>
    <name type="common">Bark spider</name>
    <name type="synonym">Caerostris bankana</name>
    <dbReference type="NCBI Taxonomy" id="172846"/>
    <lineage>
        <taxon>Eukaryota</taxon>
        <taxon>Metazoa</taxon>
        <taxon>Ecdysozoa</taxon>
        <taxon>Arthropoda</taxon>
        <taxon>Chelicerata</taxon>
        <taxon>Arachnida</taxon>
        <taxon>Araneae</taxon>
        <taxon>Araneomorphae</taxon>
        <taxon>Entelegynae</taxon>
        <taxon>Araneoidea</taxon>
        <taxon>Araneidae</taxon>
        <taxon>Caerostris</taxon>
    </lineage>
</organism>
<dbReference type="EMBL" id="BPLR01010688">
    <property type="protein sequence ID" value="GIY41032.1"/>
    <property type="molecule type" value="Genomic_DNA"/>
</dbReference>
<reference evidence="1 2" key="1">
    <citation type="submission" date="2021-06" db="EMBL/GenBank/DDBJ databases">
        <title>Caerostris extrusa draft genome.</title>
        <authorList>
            <person name="Kono N."/>
            <person name="Arakawa K."/>
        </authorList>
    </citation>
    <scope>NUCLEOTIDE SEQUENCE [LARGE SCALE GENOMIC DNA]</scope>
</reference>
<name>A0AAV4T6H4_CAEEX</name>
<sequence length="111" mass="12047">MYFQYFGQYTEESGRERFALWDGPSAAAPVVPPLFGSRPLHLRQRCGPPRGACLIRNCSADLPHLVSSSRPRAGATAPLSLRRPGCAADAAAIPTTAERFYLSLDLLSISQ</sequence>
<dbReference type="Proteomes" id="UP001054945">
    <property type="component" value="Unassembled WGS sequence"/>
</dbReference>
<dbReference type="AlphaFoldDB" id="A0AAV4T6H4"/>
<proteinExistence type="predicted"/>
<protein>
    <submittedName>
        <fullName evidence="1">Uncharacterized protein</fullName>
    </submittedName>
</protein>
<gene>
    <name evidence="1" type="ORF">CEXT_540071</name>
</gene>
<comment type="caution">
    <text evidence="1">The sequence shown here is derived from an EMBL/GenBank/DDBJ whole genome shotgun (WGS) entry which is preliminary data.</text>
</comment>
<accession>A0AAV4T6H4</accession>
<evidence type="ECO:0000313" key="1">
    <source>
        <dbReference type="EMBL" id="GIY41032.1"/>
    </source>
</evidence>